<dbReference type="Pfam" id="PF00460">
    <property type="entry name" value="Flg_bb_rod"/>
    <property type="match status" value="1"/>
</dbReference>
<evidence type="ECO:0000259" key="11">
    <source>
        <dbReference type="Pfam" id="PF22692"/>
    </source>
</evidence>
<dbReference type="EMBL" id="CP039268">
    <property type="protein sequence ID" value="QGU32997.1"/>
    <property type="molecule type" value="Genomic_DNA"/>
</dbReference>
<evidence type="ECO:0000313" key="12">
    <source>
        <dbReference type="EMBL" id="QGU32997.1"/>
    </source>
</evidence>
<feature type="domain" description="Flagellar hook protein FlgE/F/G-like D1" evidence="11">
    <location>
        <begin position="96"/>
        <end position="159"/>
    </location>
</feature>
<evidence type="ECO:0000256" key="1">
    <source>
        <dbReference type="ARBA" id="ARBA00004117"/>
    </source>
</evidence>
<organism evidence="12 13">
    <name type="scientific">Thermochromatium tepidum ATCC 43061</name>
    <dbReference type="NCBI Taxonomy" id="316276"/>
    <lineage>
        <taxon>Bacteria</taxon>
        <taxon>Pseudomonadati</taxon>
        <taxon>Pseudomonadota</taxon>
        <taxon>Gammaproteobacteria</taxon>
        <taxon>Chromatiales</taxon>
        <taxon>Chromatiaceae</taxon>
        <taxon>Thermochromatium</taxon>
    </lineage>
</organism>
<dbReference type="InterPro" id="IPR019776">
    <property type="entry name" value="Flagellar_basal_body_rod_CS"/>
</dbReference>
<evidence type="ECO:0000256" key="5">
    <source>
        <dbReference type="ARBA" id="ARBA00025933"/>
    </source>
</evidence>
<dbReference type="PROSITE" id="PS00588">
    <property type="entry name" value="FLAGELLA_BB_ROD"/>
    <property type="match status" value="1"/>
</dbReference>
<feature type="domain" description="Flagellar basal-body/hook protein C-terminal" evidence="10">
    <location>
        <begin position="216"/>
        <end position="259"/>
    </location>
</feature>
<reference evidence="12 13" key="1">
    <citation type="submission" date="2019-12" db="EMBL/GenBank/DDBJ databases">
        <title>The complete genome of the thermophilic, anoxygenic phototrophic gammaproteobacterium Thermochromatium tepidum.</title>
        <authorList>
            <person name="Sattley W.M."/>
            <person name="Swingley W.D."/>
            <person name="Burchell B.M."/>
            <person name="Gurbani S.A."/>
            <person name="Kujawa C.M."/>
            <person name="Nuccio D.A."/>
            <person name="Schladweiler J."/>
            <person name="Shaffer K.N."/>
            <person name="Stokes L.M."/>
            <person name="Touchman J.W."/>
            <person name="Blankenship R.E."/>
            <person name="Madigan M.T."/>
        </authorList>
    </citation>
    <scope>NUCLEOTIDE SEQUENCE [LARGE SCALE GENOMIC DNA]</scope>
    <source>
        <strain evidence="12 13">ATCC 43061</strain>
    </source>
</reference>
<dbReference type="SUPFAM" id="SSF117143">
    <property type="entry name" value="Flagellar hook protein flgE"/>
    <property type="match status" value="1"/>
</dbReference>
<keyword evidence="4 8" id="KW-0975">Bacterial flagellum</keyword>
<evidence type="ECO:0000256" key="2">
    <source>
        <dbReference type="ARBA" id="ARBA00009677"/>
    </source>
</evidence>
<dbReference type="NCBIfam" id="TIGR02488">
    <property type="entry name" value="flgG_G_neg"/>
    <property type="match status" value="1"/>
</dbReference>
<dbReference type="GO" id="GO:0009426">
    <property type="term" value="C:bacterial-type flagellum basal body, distal rod"/>
    <property type="evidence" value="ECO:0007669"/>
    <property type="project" value="UniProtKB-UniRule"/>
</dbReference>
<evidence type="ECO:0000256" key="7">
    <source>
        <dbReference type="NCBIfam" id="TIGR02488"/>
    </source>
</evidence>
<dbReference type="OrthoDB" id="9804559at2"/>
<comment type="subcellular location">
    <subcellularLocation>
        <location evidence="1 8">Bacterial flagellum basal body</location>
    </subcellularLocation>
</comment>
<name>A0A6I6EIG5_THETI</name>
<dbReference type="PANTHER" id="PTHR30435">
    <property type="entry name" value="FLAGELLAR PROTEIN"/>
    <property type="match status" value="1"/>
</dbReference>
<keyword evidence="12" id="KW-0969">Cilium</keyword>
<feature type="domain" description="Flagellar basal body rod protein N-terminal" evidence="9">
    <location>
        <begin position="7"/>
        <end position="35"/>
    </location>
</feature>
<dbReference type="PANTHER" id="PTHR30435:SF19">
    <property type="entry name" value="FLAGELLAR BASAL-BODY ROD PROTEIN FLGG"/>
    <property type="match status" value="1"/>
</dbReference>
<keyword evidence="12" id="KW-0282">Flagellum</keyword>
<evidence type="ECO:0000256" key="8">
    <source>
        <dbReference type="RuleBase" id="RU362116"/>
    </source>
</evidence>
<dbReference type="RefSeq" id="WP_153975191.1">
    <property type="nucleotide sequence ID" value="NZ_CP039268.1"/>
</dbReference>
<dbReference type="InterPro" id="IPR010930">
    <property type="entry name" value="Flg_bb/hook_C_dom"/>
</dbReference>
<dbReference type="AlphaFoldDB" id="A0A6I6EIG5"/>
<dbReference type="GO" id="GO:0071978">
    <property type="term" value="P:bacterial-type flagellum-dependent swarming motility"/>
    <property type="evidence" value="ECO:0007669"/>
    <property type="project" value="TreeGrafter"/>
</dbReference>
<evidence type="ECO:0000259" key="9">
    <source>
        <dbReference type="Pfam" id="PF00460"/>
    </source>
</evidence>
<dbReference type="InterPro" id="IPR001444">
    <property type="entry name" value="Flag_bb_rod_N"/>
</dbReference>
<dbReference type="Proteomes" id="UP000426424">
    <property type="component" value="Chromosome"/>
</dbReference>
<proteinExistence type="inferred from homology"/>
<dbReference type="Pfam" id="PF06429">
    <property type="entry name" value="Flg_bbr_C"/>
    <property type="match status" value="1"/>
</dbReference>
<keyword evidence="13" id="KW-1185">Reference proteome</keyword>
<comment type="subunit">
    <text evidence="5 8">The basal body constitutes a major portion of the flagellar organelle and consists of four rings (L,P,S, and M) mounted on a central rod. The rod consists of about 26 subunits of FlgG in the distal portion, and FlgB, FlgC and FlgF are thought to build up the proximal portion of the rod with about 6 subunits each.</text>
</comment>
<sequence>MNQALWIAKTGLDAQQTRMSVVSNNLANVNTTGFKKGRAVFEDLIYHSCRPPGTQTTQTTQLPSGLTVGTGVRTVATQKLFAQGSFVETGNPLDLAIEGQGFFQILMPNGEIGYTRDGSFQLNANGEIVTSSGYALQPGLTVPENAESITIGKDGTVSVKLPGATEATELGQIQLANFINPAGLQPLGENLYKETTASGAPQQSNPGENGFGSLVQCSLETSNVNMAEELVNMIETQRAYEVNSKAIAAADGMLQFVNNNLAR</sequence>
<dbReference type="InterPro" id="IPR012834">
    <property type="entry name" value="FlgG_G_neg"/>
</dbReference>
<dbReference type="InterPro" id="IPR037925">
    <property type="entry name" value="FlgE/F/G-like"/>
</dbReference>
<dbReference type="InterPro" id="IPR053967">
    <property type="entry name" value="LlgE_F_G-like_D1"/>
</dbReference>
<evidence type="ECO:0000256" key="6">
    <source>
        <dbReference type="ARBA" id="ARBA00032912"/>
    </source>
</evidence>
<dbReference type="InterPro" id="IPR020013">
    <property type="entry name" value="Flagellar_FlgE/F/G"/>
</dbReference>
<evidence type="ECO:0000256" key="3">
    <source>
        <dbReference type="ARBA" id="ARBA00017948"/>
    </source>
</evidence>
<comment type="similarity">
    <text evidence="2 8">Belongs to the flagella basal body rod proteins family.</text>
</comment>
<dbReference type="KEGG" id="ttp:E6P07_08415"/>
<protein>
    <recommendedName>
        <fullName evidence="3 7">Flagellar basal-body rod protein FlgG</fullName>
    </recommendedName>
    <alternativeName>
        <fullName evidence="6 8">Distal rod protein</fullName>
    </alternativeName>
</protein>
<accession>A0A6I6EIG5</accession>
<dbReference type="Pfam" id="PF22692">
    <property type="entry name" value="LlgE_F_G_D1"/>
    <property type="match status" value="1"/>
</dbReference>
<evidence type="ECO:0000259" key="10">
    <source>
        <dbReference type="Pfam" id="PF06429"/>
    </source>
</evidence>
<evidence type="ECO:0000313" key="13">
    <source>
        <dbReference type="Proteomes" id="UP000426424"/>
    </source>
</evidence>
<dbReference type="NCBIfam" id="TIGR03506">
    <property type="entry name" value="FlgEFG_subfam"/>
    <property type="match status" value="2"/>
</dbReference>
<gene>
    <name evidence="12" type="primary">flgG</name>
    <name evidence="12" type="ORF">E6P07_08415</name>
</gene>
<evidence type="ECO:0000256" key="4">
    <source>
        <dbReference type="ARBA" id="ARBA00023143"/>
    </source>
</evidence>
<keyword evidence="12" id="KW-0966">Cell projection</keyword>